<evidence type="ECO:0008006" key="2">
    <source>
        <dbReference type="Google" id="ProtNLM"/>
    </source>
</evidence>
<reference evidence="1" key="1">
    <citation type="journal article" date="2015" name="Proc. Natl. Acad. Sci. U.S.A.">
        <title>Networks of energetic and metabolic interactions define dynamics in microbial communities.</title>
        <authorList>
            <person name="Embree M."/>
            <person name="Liu J.K."/>
            <person name="Al-Bassam M.M."/>
            <person name="Zengler K."/>
        </authorList>
    </citation>
    <scope>NUCLEOTIDE SEQUENCE</scope>
</reference>
<gene>
    <name evidence="1" type="ORF">ASZ90_018615</name>
</gene>
<comment type="caution">
    <text evidence="1">The sequence shown here is derived from an EMBL/GenBank/DDBJ whole genome shotgun (WGS) entry which is preliminary data.</text>
</comment>
<sequence>MSQAIEIPLNPKPVKVGIIPCNGEEICAGSITRFACRKVLDEMRKGQAVTLCLPLFIAGDKGEQKFATRFPTITVDGCDKRCSAISTERLSGKPAHSFVITDMIKEAGLELSDSPRTLNESDQEVVNLVAEEIAKKVDEILGKEGDE</sequence>
<dbReference type="Pfam" id="PF08859">
    <property type="entry name" value="DGC"/>
    <property type="match status" value="1"/>
</dbReference>
<dbReference type="EMBL" id="LNQE01001864">
    <property type="protein sequence ID" value="KUG03953.1"/>
    <property type="molecule type" value="Genomic_DNA"/>
</dbReference>
<dbReference type="InterPro" id="IPR014958">
    <property type="entry name" value="DGC"/>
</dbReference>
<organism evidence="1">
    <name type="scientific">hydrocarbon metagenome</name>
    <dbReference type="NCBI Taxonomy" id="938273"/>
    <lineage>
        <taxon>unclassified sequences</taxon>
        <taxon>metagenomes</taxon>
        <taxon>ecological metagenomes</taxon>
    </lineage>
</organism>
<evidence type="ECO:0000313" key="1">
    <source>
        <dbReference type="EMBL" id="KUG03953.1"/>
    </source>
</evidence>
<accession>A0A0W8E6D0</accession>
<proteinExistence type="predicted"/>
<dbReference type="AlphaFoldDB" id="A0A0W8E6D0"/>
<protein>
    <recommendedName>
        <fullName evidence="2">DGC domain protein</fullName>
    </recommendedName>
</protein>
<name>A0A0W8E6D0_9ZZZZ</name>